<dbReference type="EMBL" id="JBBNAG010000002">
    <property type="protein sequence ID" value="KAK9158337.1"/>
    <property type="molecule type" value="Genomic_DNA"/>
</dbReference>
<dbReference type="AlphaFoldDB" id="A0AAP0KTB2"/>
<reference evidence="1 2" key="1">
    <citation type="submission" date="2024-01" db="EMBL/GenBank/DDBJ databases">
        <title>Genome assemblies of Stephania.</title>
        <authorList>
            <person name="Yang L."/>
        </authorList>
    </citation>
    <scope>NUCLEOTIDE SEQUENCE [LARGE SCALE GENOMIC DNA]</scope>
    <source>
        <strain evidence="1">JXDWG</strain>
        <tissue evidence="1">Leaf</tissue>
    </source>
</reference>
<gene>
    <name evidence="1" type="ORF">Scep_004911</name>
</gene>
<evidence type="ECO:0000313" key="1">
    <source>
        <dbReference type="EMBL" id="KAK9158337.1"/>
    </source>
</evidence>
<evidence type="ECO:0000313" key="2">
    <source>
        <dbReference type="Proteomes" id="UP001419268"/>
    </source>
</evidence>
<organism evidence="1 2">
    <name type="scientific">Stephania cephalantha</name>
    <dbReference type="NCBI Taxonomy" id="152367"/>
    <lineage>
        <taxon>Eukaryota</taxon>
        <taxon>Viridiplantae</taxon>
        <taxon>Streptophyta</taxon>
        <taxon>Embryophyta</taxon>
        <taxon>Tracheophyta</taxon>
        <taxon>Spermatophyta</taxon>
        <taxon>Magnoliopsida</taxon>
        <taxon>Ranunculales</taxon>
        <taxon>Menispermaceae</taxon>
        <taxon>Menispermoideae</taxon>
        <taxon>Cissampelideae</taxon>
        <taxon>Stephania</taxon>
    </lineage>
</organism>
<proteinExistence type="predicted"/>
<name>A0AAP0KTB2_9MAGN</name>
<dbReference type="Proteomes" id="UP001419268">
    <property type="component" value="Unassembled WGS sequence"/>
</dbReference>
<sequence length="89" mass="10211">MDTIEQSSLVYNRLQEQLKLSPAYKQLLVDLSNNVDVPLIFRIWMAYTLLAKEFVMTRQAHPLNAPDDLAGDVDILSLVYITPPGHWVR</sequence>
<keyword evidence="2" id="KW-1185">Reference proteome</keyword>
<accession>A0AAP0KTB2</accession>
<protein>
    <submittedName>
        <fullName evidence="1">Uncharacterized protein</fullName>
    </submittedName>
</protein>
<comment type="caution">
    <text evidence="1">The sequence shown here is derived from an EMBL/GenBank/DDBJ whole genome shotgun (WGS) entry which is preliminary data.</text>
</comment>